<dbReference type="GO" id="GO:0043138">
    <property type="term" value="F:3'-5' DNA helicase activity"/>
    <property type="evidence" value="ECO:0007669"/>
    <property type="project" value="TreeGrafter"/>
</dbReference>
<dbReference type="GO" id="GO:0005634">
    <property type="term" value="C:nucleus"/>
    <property type="evidence" value="ECO:0007669"/>
    <property type="project" value="UniProtKB-SubCell"/>
</dbReference>
<keyword evidence="3 7" id="KW-0347">Helicase</keyword>
<dbReference type="GO" id="GO:0005524">
    <property type="term" value="F:ATP binding"/>
    <property type="evidence" value="ECO:0007669"/>
    <property type="project" value="UniProtKB-UniRule"/>
</dbReference>
<keyword evidence="2" id="KW-0378">Hydrolase</keyword>
<dbReference type="Proteomes" id="UP000012174">
    <property type="component" value="Unassembled WGS sequence"/>
</dbReference>
<evidence type="ECO:0000256" key="4">
    <source>
        <dbReference type="ARBA" id="ARBA00022840"/>
    </source>
</evidence>
<protein>
    <recommendedName>
        <fullName evidence="5">ATP-dependent DNA helicase</fullName>
        <ecNumber evidence="5">3.6.4.12</ecNumber>
    </recommendedName>
</protein>
<comment type="similarity">
    <text evidence="5">Belongs to the DEAD box helicase family. DEAH subfamily. FANCM sub-subfamily.</text>
</comment>
<dbReference type="InterPro" id="IPR006935">
    <property type="entry name" value="Helicase/UvrB_N"/>
</dbReference>
<dbReference type="GO" id="GO:0009378">
    <property type="term" value="F:four-way junction helicase activity"/>
    <property type="evidence" value="ECO:0007669"/>
    <property type="project" value="TreeGrafter"/>
</dbReference>
<keyword evidence="4" id="KW-0067">ATP-binding</keyword>
<organism evidence="7 8">
    <name type="scientific">Eutypa lata (strain UCR-EL1)</name>
    <name type="common">Grapevine dieback disease fungus</name>
    <name type="synonym">Eutypa armeniacae</name>
    <dbReference type="NCBI Taxonomy" id="1287681"/>
    <lineage>
        <taxon>Eukaryota</taxon>
        <taxon>Fungi</taxon>
        <taxon>Dikarya</taxon>
        <taxon>Ascomycota</taxon>
        <taxon>Pezizomycotina</taxon>
        <taxon>Sordariomycetes</taxon>
        <taxon>Xylariomycetidae</taxon>
        <taxon>Xylariales</taxon>
        <taxon>Diatrypaceae</taxon>
        <taxon>Eutypa</taxon>
    </lineage>
</organism>
<dbReference type="EMBL" id="KB707498">
    <property type="protein sequence ID" value="EMR62093.1"/>
    <property type="molecule type" value="Genomic_DNA"/>
</dbReference>
<proteinExistence type="inferred from homology"/>
<dbReference type="PANTHER" id="PTHR14025:SF20">
    <property type="entry name" value="FANCONI ANEMIA GROUP M PROTEIN"/>
    <property type="match status" value="1"/>
</dbReference>
<evidence type="ECO:0000313" key="8">
    <source>
        <dbReference type="Proteomes" id="UP000012174"/>
    </source>
</evidence>
<reference evidence="8" key="1">
    <citation type="journal article" date="2013" name="Genome Announc.">
        <title>Draft genome sequence of the grapevine dieback fungus Eutypa lata UCR-EL1.</title>
        <authorList>
            <person name="Blanco-Ulate B."/>
            <person name="Rolshausen P.E."/>
            <person name="Cantu D."/>
        </authorList>
    </citation>
    <scope>NUCLEOTIDE SEQUENCE [LARGE SCALE GENOMIC DNA]</scope>
    <source>
        <strain evidence="8">UCR-EL1</strain>
    </source>
</reference>
<evidence type="ECO:0000256" key="5">
    <source>
        <dbReference type="RuleBase" id="RU367027"/>
    </source>
</evidence>
<evidence type="ECO:0000313" key="7">
    <source>
        <dbReference type="EMBL" id="EMR62093.1"/>
    </source>
</evidence>
<dbReference type="SMART" id="SM00487">
    <property type="entry name" value="DEXDc"/>
    <property type="match status" value="1"/>
</dbReference>
<dbReference type="PROSITE" id="PS51192">
    <property type="entry name" value="HELICASE_ATP_BIND_1"/>
    <property type="match status" value="1"/>
</dbReference>
<accession>M7SD38</accession>
<evidence type="ECO:0000259" key="6">
    <source>
        <dbReference type="PROSITE" id="PS51192"/>
    </source>
</evidence>
<keyword evidence="1" id="KW-0547">Nucleotide-binding</keyword>
<gene>
    <name evidence="7" type="ORF">UCREL1_10970</name>
</gene>
<dbReference type="EC" id="3.6.4.12" evidence="5"/>
<dbReference type="AlphaFoldDB" id="M7SD38"/>
<dbReference type="CDD" id="cd18033">
    <property type="entry name" value="DEXDc_FANCM"/>
    <property type="match status" value="1"/>
</dbReference>
<dbReference type="Pfam" id="PF04851">
    <property type="entry name" value="ResIII"/>
    <property type="match status" value="1"/>
</dbReference>
<comment type="function">
    <text evidence="5">ATP-dependent DNA helicase involved in DNA damage repair by homologous recombination and in genome maintenance. Capable of unwinding D-loops. Plays a role in limiting crossover recombinants during mitotic DNA double-strand break (DSB) repair. Component of a FANCM-MHF complex which promotes gene conversion at blocked replication forks, probably by reversal of the stalled fork.</text>
</comment>
<evidence type="ECO:0000256" key="1">
    <source>
        <dbReference type="ARBA" id="ARBA00022741"/>
    </source>
</evidence>
<dbReference type="InterPro" id="IPR027417">
    <property type="entry name" value="P-loop_NTPase"/>
</dbReference>
<dbReference type="HOGENOM" id="CLU_1540045_0_0_1"/>
<comment type="subunit">
    <text evidence="5">Interacts with the MHF histone-fold complex to form the FANCM-MHF complex.</text>
</comment>
<evidence type="ECO:0000256" key="3">
    <source>
        <dbReference type="ARBA" id="ARBA00022806"/>
    </source>
</evidence>
<dbReference type="OrthoDB" id="164902at2759"/>
<dbReference type="KEGG" id="ela:UCREL1_10970"/>
<comment type="catalytic activity">
    <reaction evidence="5">
        <text>ATP + H2O = ADP + phosphate + H(+)</text>
        <dbReference type="Rhea" id="RHEA:13065"/>
        <dbReference type="ChEBI" id="CHEBI:15377"/>
        <dbReference type="ChEBI" id="CHEBI:15378"/>
        <dbReference type="ChEBI" id="CHEBI:30616"/>
        <dbReference type="ChEBI" id="CHEBI:43474"/>
        <dbReference type="ChEBI" id="CHEBI:456216"/>
        <dbReference type="EC" id="3.6.4.12"/>
    </reaction>
</comment>
<keyword evidence="8" id="KW-1185">Reference proteome</keyword>
<comment type="subcellular location">
    <subcellularLocation>
        <location evidence="5">Nucleus</location>
    </subcellularLocation>
</comment>
<sequence length="174" mass="19420">MLNYYRWTKQAKIVFMAPTKPLVAQQVDACFNIAGIPRSETTLLTGEVSPALRAEEWETKRVFFMTPQTLENDLSHGIADPKSIVLLVVDEAHRATGNYAYVKVVNFMRRFSSSFRVLALTATPGTKVEAIQEVIDNLGISHIEIRTEESIDIRQLNEIGSLGQDNTPIKGSNP</sequence>
<dbReference type="SUPFAM" id="SSF52540">
    <property type="entry name" value="P-loop containing nucleoside triphosphate hydrolases"/>
    <property type="match status" value="1"/>
</dbReference>
<dbReference type="GO" id="GO:0045003">
    <property type="term" value="P:double-strand break repair via synthesis-dependent strand annealing"/>
    <property type="evidence" value="ECO:0007669"/>
    <property type="project" value="TreeGrafter"/>
</dbReference>
<dbReference type="GO" id="GO:0016887">
    <property type="term" value="F:ATP hydrolysis activity"/>
    <property type="evidence" value="ECO:0007669"/>
    <property type="project" value="RHEA"/>
</dbReference>
<dbReference type="Gene3D" id="3.40.50.300">
    <property type="entry name" value="P-loop containing nucleotide triphosphate hydrolases"/>
    <property type="match status" value="1"/>
</dbReference>
<name>M7SD38_EUTLA</name>
<dbReference type="GO" id="GO:0036297">
    <property type="term" value="P:interstrand cross-link repair"/>
    <property type="evidence" value="ECO:0007669"/>
    <property type="project" value="TreeGrafter"/>
</dbReference>
<dbReference type="InterPro" id="IPR044749">
    <property type="entry name" value="FANCM_DEXDc"/>
</dbReference>
<feature type="domain" description="Helicase ATP-binding" evidence="6">
    <location>
        <begin position="1"/>
        <end position="142"/>
    </location>
</feature>
<dbReference type="STRING" id="1287681.M7SD38"/>
<dbReference type="InterPro" id="IPR014001">
    <property type="entry name" value="Helicase_ATP-bd"/>
</dbReference>
<evidence type="ECO:0000256" key="2">
    <source>
        <dbReference type="ARBA" id="ARBA00022801"/>
    </source>
</evidence>
<dbReference type="PANTHER" id="PTHR14025">
    <property type="entry name" value="FANCONI ANEMIA GROUP M FANCM FAMILY MEMBER"/>
    <property type="match status" value="1"/>
</dbReference>
<dbReference type="GO" id="GO:0000400">
    <property type="term" value="F:four-way junction DNA binding"/>
    <property type="evidence" value="ECO:0007669"/>
    <property type="project" value="TreeGrafter"/>
</dbReference>
<dbReference type="eggNOG" id="KOG0354">
    <property type="taxonomic scope" value="Eukaryota"/>
</dbReference>